<evidence type="ECO:0000313" key="2">
    <source>
        <dbReference type="Proteomes" id="UP000614424"/>
    </source>
</evidence>
<dbReference type="EMBL" id="JACNJZ010000085">
    <property type="protein sequence ID" value="MBC8317398.1"/>
    <property type="molecule type" value="Genomic_DNA"/>
</dbReference>
<reference evidence="1 2" key="1">
    <citation type="submission" date="2020-08" db="EMBL/GenBank/DDBJ databases">
        <title>Bridging the membrane lipid divide: bacteria of the FCB group superphylum have the potential to synthesize archaeal ether lipids.</title>
        <authorList>
            <person name="Villanueva L."/>
            <person name="Von Meijenfeldt F.A.B."/>
            <person name="Westbye A.B."/>
            <person name="Yadav S."/>
            <person name="Hopmans E.C."/>
            <person name="Dutilh B.E."/>
            <person name="Sinninghe Damste J.S."/>
        </authorList>
    </citation>
    <scope>NUCLEOTIDE SEQUENCE [LARGE SCALE GENOMIC DNA]</scope>
    <source>
        <strain evidence="1">NIOZ-UU47</strain>
    </source>
</reference>
<protein>
    <submittedName>
        <fullName evidence="1">Uncharacterized protein</fullName>
    </submittedName>
</protein>
<comment type="caution">
    <text evidence="1">The sequence shown here is derived from an EMBL/GenBank/DDBJ whole genome shotgun (WGS) entry which is preliminary data.</text>
</comment>
<dbReference type="AlphaFoldDB" id="A0A8J6NEJ3"/>
<evidence type="ECO:0000313" key="1">
    <source>
        <dbReference type="EMBL" id="MBC8317398.1"/>
    </source>
</evidence>
<gene>
    <name evidence="1" type="ORF">H8E41_05795</name>
</gene>
<proteinExistence type="predicted"/>
<dbReference type="Proteomes" id="UP000614424">
    <property type="component" value="Unassembled WGS sequence"/>
</dbReference>
<name>A0A8J6NEJ3_9BACT</name>
<sequence length="791" mass="89137">MLISIFSSDAYAGGAQDRSFEAFSKIPGVTSRHLDEGERMIANLDYFHTKVFRVLCKLPEATASAVLDFLPELSREPITFYHLELFEIFSSLEGVTLEVAIKGLREMKDMEFSLVLVVNSLKNVSAMSPEKFLESIQLITQLSDPCRWAAKSFFEVGGQVPEKASQGLTLIGNLSNEKCWAAEGNSKIAAITVDEALNNLKAIGPVPLADDKNVRALFAIPGMTGSEAHYWLENYFVKPQEEKNVLYQSFNDSQKSTLLRIFFQGSELIIRDINNLHSITDINEREFPAAALKTFGFEKLRAMLDQLTPHVDERRLENFDRFVRMSDKEGAVGVLRQATARARIMTARQCSAANVYILLCRVTVLFDSSFRNILLPELQKHIGKSHGGSLLAFLQEMDPENTFVSRFISSLAQKGKLIMFFPVEVAQQKVILDLVAESAFRDENSLIFFAASFVEFLNIVRPEARHVLLDKMITFAQDDKGIFAQQIRIILQYYMEEQPDILGSQVVKQVQGILDEYGTVALSAYGEAPFAEWREDGVLSAISIFNSDDDGRSSFLANGRYLLSNGYLPRPTKSFFKFEQNDVKNEKLSVLLGEVGEKKPNSLENLFSFLVYNREAVDFVKHVNMLEISHSICIYQSNDIQKKLLEEFINGSHEMFIHRGHSYWLDNHLLIPLREIVKTGGVSRERMAAKQRFMSIGSCGAINNYSELTRIFCNKIDLLGSLGSGKTRVNNLYNLFLFEAVAEGPVGISWKEVDRRSSFVFQGDGGNSYLSPGSLPAILYKIIGEGRCWFR</sequence>
<accession>A0A8J6NEJ3</accession>
<organism evidence="1 2">
    <name type="scientific">Candidatus Desulfobia pelagia</name>
    <dbReference type="NCBI Taxonomy" id="2841692"/>
    <lineage>
        <taxon>Bacteria</taxon>
        <taxon>Pseudomonadati</taxon>
        <taxon>Thermodesulfobacteriota</taxon>
        <taxon>Desulfobulbia</taxon>
        <taxon>Desulfobulbales</taxon>
        <taxon>Desulfobulbaceae</taxon>
        <taxon>Candidatus Desulfobia</taxon>
    </lineage>
</organism>